<feature type="transmembrane region" description="Helical" evidence="5">
    <location>
        <begin position="296"/>
        <end position="317"/>
    </location>
</feature>
<dbReference type="RefSeq" id="WP_236117997.1">
    <property type="nucleotide sequence ID" value="NZ_JAKGSI010000001.1"/>
</dbReference>
<organism evidence="7 8">
    <name type="scientific">Corynebacterium uropygiale</name>
    <dbReference type="NCBI Taxonomy" id="1775911"/>
    <lineage>
        <taxon>Bacteria</taxon>
        <taxon>Bacillati</taxon>
        <taxon>Actinomycetota</taxon>
        <taxon>Actinomycetes</taxon>
        <taxon>Mycobacteriales</taxon>
        <taxon>Corynebacteriaceae</taxon>
        <taxon>Corynebacterium</taxon>
    </lineage>
</organism>
<reference evidence="7" key="1">
    <citation type="submission" date="2022-01" db="EMBL/GenBank/DDBJ databases">
        <title>Corynebacterium sp. nov isolated from isolated from the feces of the greater white-fronted geese (Anser albifrons) at Poyang Lake, PR China.</title>
        <authorList>
            <person name="Liu Q."/>
        </authorList>
    </citation>
    <scope>NUCLEOTIDE SEQUENCE</scope>
    <source>
        <strain evidence="7">JCM 32435</strain>
    </source>
</reference>
<dbReference type="PROSITE" id="PS50850">
    <property type="entry name" value="MFS"/>
    <property type="match status" value="1"/>
</dbReference>
<comment type="caution">
    <text evidence="7">The sequence shown here is derived from an EMBL/GenBank/DDBJ whole genome shotgun (WGS) entry which is preliminary data.</text>
</comment>
<dbReference type="PANTHER" id="PTHR11662:SF399">
    <property type="entry name" value="FI19708P1-RELATED"/>
    <property type="match status" value="1"/>
</dbReference>
<protein>
    <submittedName>
        <fullName evidence="7">MFS transporter</fullName>
    </submittedName>
</protein>
<feature type="transmembrane region" description="Helical" evidence="5">
    <location>
        <begin position="259"/>
        <end position="284"/>
    </location>
</feature>
<feature type="transmembrane region" description="Helical" evidence="5">
    <location>
        <begin position="61"/>
        <end position="79"/>
    </location>
</feature>
<evidence type="ECO:0000313" key="7">
    <source>
        <dbReference type="EMBL" id="MCF4006228.1"/>
    </source>
</evidence>
<name>A0A9X1U091_9CORY</name>
<feature type="transmembrane region" description="Helical" evidence="5">
    <location>
        <begin position="329"/>
        <end position="347"/>
    </location>
</feature>
<accession>A0A9X1U091</accession>
<proteinExistence type="predicted"/>
<evidence type="ECO:0000313" key="8">
    <source>
        <dbReference type="Proteomes" id="UP001139336"/>
    </source>
</evidence>
<dbReference type="PANTHER" id="PTHR11662">
    <property type="entry name" value="SOLUTE CARRIER FAMILY 17"/>
    <property type="match status" value="1"/>
</dbReference>
<keyword evidence="2 5" id="KW-0812">Transmembrane</keyword>
<evidence type="ECO:0000256" key="1">
    <source>
        <dbReference type="ARBA" id="ARBA00004651"/>
    </source>
</evidence>
<feature type="transmembrane region" description="Helical" evidence="5">
    <location>
        <begin position="21"/>
        <end position="41"/>
    </location>
</feature>
<evidence type="ECO:0000256" key="3">
    <source>
        <dbReference type="ARBA" id="ARBA00022989"/>
    </source>
</evidence>
<dbReference type="EMBL" id="JAKGSI010000001">
    <property type="protein sequence ID" value="MCF4006228.1"/>
    <property type="molecule type" value="Genomic_DNA"/>
</dbReference>
<feature type="transmembrane region" description="Helical" evidence="5">
    <location>
        <begin position="353"/>
        <end position="373"/>
    </location>
</feature>
<keyword evidence="8" id="KW-1185">Reference proteome</keyword>
<dbReference type="CDD" id="cd06174">
    <property type="entry name" value="MFS"/>
    <property type="match status" value="1"/>
</dbReference>
<dbReference type="InterPro" id="IPR020846">
    <property type="entry name" value="MFS_dom"/>
</dbReference>
<dbReference type="Gene3D" id="1.20.1250.20">
    <property type="entry name" value="MFS general substrate transporter like domains"/>
    <property type="match status" value="2"/>
</dbReference>
<dbReference type="GO" id="GO:0022857">
    <property type="term" value="F:transmembrane transporter activity"/>
    <property type="evidence" value="ECO:0007669"/>
    <property type="project" value="InterPro"/>
</dbReference>
<dbReference type="SUPFAM" id="SSF103473">
    <property type="entry name" value="MFS general substrate transporter"/>
    <property type="match status" value="1"/>
</dbReference>
<dbReference type="InterPro" id="IPR011701">
    <property type="entry name" value="MFS"/>
</dbReference>
<keyword evidence="4 5" id="KW-0472">Membrane</keyword>
<evidence type="ECO:0000256" key="2">
    <source>
        <dbReference type="ARBA" id="ARBA00022692"/>
    </source>
</evidence>
<comment type="subcellular location">
    <subcellularLocation>
        <location evidence="1">Cell membrane</location>
        <topology evidence="1">Multi-pass membrane protein</topology>
    </subcellularLocation>
</comment>
<evidence type="ECO:0000256" key="4">
    <source>
        <dbReference type="ARBA" id="ARBA00023136"/>
    </source>
</evidence>
<dbReference type="InterPro" id="IPR050382">
    <property type="entry name" value="MFS_Na/Anion_cotransporter"/>
</dbReference>
<feature type="transmembrane region" description="Helical" evidence="5">
    <location>
        <begin position="385"/>
        <end position="409"/>
    </location>
</feature>
<evidence type="ECO:0000259" key="6">
    <source>
        <dbReference type="PROSITE" id="PS50850"/>
    </source>
</evidence>
<keyword evidence="3 5" id="KW-1133">Transmembrane helix</keyword>
<dbReference type="Pfam" id="PF07690">
    <property type="entry name" value="MFS_1"/>
    <property type="match status" value="1"/>
</dbReference>
<feature type="transmembrane region" description="Helical" evidence="5">
    <location>
        <begin position="116"/>
        <end position="137"/>
    </location>
</feature>
<dbReference type="GO" id="GO:0005886">
    <property type="term" value="C:plasma membrane"/>
    <property type="evidence" value="ECO:0007669"/>
    <property type="project" value="UniProtKB-SubCell"/>
</dbReference>
<dbReference type="Proteomes" id="UP001139336">
    <property type="component" value="Unassembled WGS sequence"/>
</dbReference>
<feature type="transmembrane region" description="Helical" evidence="5">
    <location>
        <begin position="177"/>
        <end position="200"/>
    </location>
</feature>
<gene>
    <name evidence="7" type="ORF">L1O03_03425</name>
</gene>
<dbReference type="AlphaFoldDB" id="A0A9X1U091"/>
<evidence type="ECO:0000256" key="5">
    <source>
        <dbReference type="SAM" id="Phobius"/>
    </source>
</evidence>
<feature type="transmembrane region" description="Helical" evidence="5">
    <location>
        <begin position="91"/>
        <end position="110"/>
    </location>
</feature>
<dbReference type="InterPro" id="IPR036259">
    <property type="entry name" value="MFS_trans_sf"/>
</dbReference>
<feature type="transmembrane region" description="Helical" evidence="5">
    <location>
        <begin position="429"/>
        <end position="448"/>
    </location>
</feature>
<sequence length="469" mass="50630">MRSTPPSRNNSPHPQDVVTTRALIVWSAAAILYMIAITGRTSFGVAGHDAILRFQVDASRIAVFTAVQLGVYAFAQIPMGMLIDRFGPRKLLLIGAVIMGVGQILLGLTTSYGVAIGARVLIGAGDATAFLAVMRLLPYWFPLKKTPIFTQLSASIGQMGQFISAVPFLALLQGAGWTWAFVSLGAVGILIAIAAAVLVADSPEYVPSSQRNAKAKLRTRILQPILHPTTIHLPHLHWGRRIRLRMGLRTQIRKVGSQAVCWQAFFTHGTAMLPQLIFTMLWGVPLMTMGMGLSTAQVGLLLTVNTVSSVVCGPLMGIISARLGQKRDLAGVVIVVFLAAAWVIFFLPSQPRGFLAALVINVVTAGCAPISNYGFDYVREDLQPAIVATGTGLGNMGGFLAGMVTAQLMGFLLDFSSETTEYQWGDFRIAWLGVLGMWGLGMVGLFFARRRRLATARPAVRYVEQSEED</sequence>
<feature type="domain" description="Major facilitator superfamily (MFS) profile" evidence="6">
    <location>
        <begin position="22"/>
        <end position="451"/>
    </location>
</feature>